<evidence type="ECO:0000313" key="1">
    <source>
        <dbReference type="Proteomes" id="UP000694844"/>
    </source>
</evidence>
<gene>
    <name evidence="2" type="primary">LOC111109573</name>
</gene>
<dbReference type="RefSeq" id="XP_022301456.1">
    <property type="nucleotide sequence ID" value="XM_022445748.1"/>
</dbReference>
<dbReference type="GeneID" id="111109573"/>
<accession>A0A8B8BEK1</accession>
<reference evidence="2" key="1">
    <citation type="submission" date="2025-08" db="UniProtKB">
        <authorList>
            <consortium name="RefSeq"/>
        </authorList>
    </citation>
    <scope>IDENTIFICATION</scope>
    <source>
        <tissue evidence="2">Whole sample</tissue>
    </source>
</reference>
<name>A0A8B8BEK1_CRAVI</name>
<sequence length="200" mass="22894">MDHIKQMMADLAAYSAIHCSAYLMATGRIDNIIVRVQRTPPAGIQERLDKWREDYTLTHKKQRWIAVIGMASGFVVGILSDGRHSRWLWSAGALCCTARFLWTELLMEPDSQQLMANDVLKSKCAVRNCTLSGKDWVKETLDQWYIHDIVKITTSCLAFNFMLAALWKFKPSSDDGFSFFALWDRTMRSVEAITPYLTTT</sequence>
<evidence type="ECO:0000313" key="2">
    <source>
        <dbReference type="RefSeq" id="XP_022301456.1"/>
    </source>
</evidence>
<dbReference type="KEGG" id="cvn:111109573"/>
<protein>
    <submittedName>
        <fullName evidence="2">Uncharacterized protein LOC111109573</fullName>
    </submittedName>
</protein>
<proteinExistence type="predicted"/>
<dbReference type="AlphaFoldDB" id="A0A8B8BEK1"/>
<keyword evidence="1" id="KW-1185">Reference proteome</keyword>
<dbReference type="OrthoDB" id="5954308at2759"/>
<dbReference type="Proteomes" id="UP000694844">
    <property type="component" value="Chromosome 8"/>
</dbReference>
<organism evidence="1 2">
    <name type="scientific">Crassostrea virginica</name>
    <name type="common">Eastern oyster</name>
    <dbReference type="NCBI Taxonomy" id="6565"/>
    <lineage>
        <taxon>Eukaryota</taxon>
        <taxon>Metazoa</taxon>
        <taxon>Spiralia</taxon>
        <taxon>Lophotrochozoa</taxon>
        <taxon>Mollusca</taxon>
        <taxon>Bivalvia</taxon>
        <taxon>Autobranchia</taxon>
        <taxon>Pteriomorphia</taxon>
        <taxon>Ostreida</taxon>
        <taxon>Ostreoidea</taxon>
        <taxon>Ostreidae</taxon>
        <taxon>Crassostrea</taxon>
    </lineage>
</organism>